<keyword evidence="1" id="KW-1133">Transmembrane helix</keyword>
<feature type="transmembrane region" description="Helical" evidence="1">
    <location>
        <begin position="20"/>
        <end position="43"/>
    </location>
</feature>
<protein>
    <submittedName>
        <fullName evidence="2">Uncharacterized protein</fullName>
    </submittedName>
</protein>
<reference evidence="2 3" key="1">
    <citation type="submission" date="2013-06" db="EMBL/GenBank/DDBJ databases">
        <authorList>
            <person name="Weinstock G."/>
            <person name="Sodergren E."/>
            <person name="Lobos E.A."/>
            <person name="Fulton L."/>
            <person name="Fulton R."/>
            <person name="Courtney L."/>
            <person name="Fronick C."/>
            <person name="O'Laughlin M."/>
            <person name="Godfrey J."/>
            <person name="Wilson R.M."/>
            <person name="Miner T."/>
            <person name="Farmer C."/>
            <person name="Delehaunty K."/>
            <person name="Cordes M."/>
            <person name="Minx P."/>
            <person name="Tomlinson C."/>
            <person name="Chen J."/>
            <person name="Wollam A."/>
            <person name="Pepin K.H."/>
            <person name="Bhonagiri V."/>
            <person name="Zhang X."/>
            <person name="Warren W."/>
            <person name="Mitreva M."/>
            <person name="Mardis E.R."/>
            <person name="Wilson R.K."/>
        </authorList>
    </citation>
    <scope>NUCLEOTIDE SEQUENCE [LARGE SCALE GENOMIC DNA]</scope>
    <source>
        <strain evidence="2 3">ATCC 29099</strain>
    </source>
</reference>
<dbReference type="Proteomes" id="UP000016608">
    <property type="component" value="Unassembled WGS sequence"/>
</dbReference>
<dbReference type="AlphaFoldDB" id="U2RED7"/>
<evidence type="ECO:0000313" key="3">
    <source>
        <dbReference type="Proteomes" id="UP000016608"/>
    </source>
</evidence>
<keyword evidence="1" id="KW-0472">Membrane</keyword>
<keyword evidence="3" id="KW-1185">Reference proteome</keyword>
<name>U2RED7_EUBRA</name>
<proteinExistence type="predicted"/>
<gene>
    <name evidence="2" type="ORF">HMPREF0373_00256</name>
</gene>
<dbReference type="HOGENOM" id="CLU_3183854_0_0_9"/>
<evidence type="ECO:0000256" key="1">
    <source>
        <dbReference type="SAM" id="Phobius"/>
    </source>
</evidence>
<sequence>MYTAARIKNDDMVMKQSHLFLAISEPFLTIIISFFIFQSLLFFPAF</sequence>
<dbReference type="EMBL" id="AWVJ01000016">
    <property type="protein sequence ID" value="ERK51923.1"/>
    <property type="molecule type" value="Genomic_DNA"/>
</dbReference>
<accession>U2RED7</accession>
<organism evidence="2 3">
    <name type="scientific">Eubacterium ramulus ATCC 29099</name>
    <dbReference type="NCBI Taxonomy" id="1256908"/>
    <lineage>
        <taxon>Bacteria</taxon>
        <taxon>Bacillati</taxon>
        <taxon>Bacillota</taxon>
        <taxon>Clostridia</taxon>
        <taxon>Eubacteriales</taxon>
        <taxon>Eubacteriaceae</taxon>
        <taxon>Eubacterium</taxon>
    </lineage>
</organism>
<comment type="caution">
    <text evidence="2">The sequence shown here is derived from an EMBL/GenBank/DDBJ whole genome shotgun (WGS) entry which is preliminary data.</text>
</comment>
<keyword evidence="1" id="KW-0812">Transmembrane</keyword>
<evidence type="ECO:0000313" key="2">
    <source>
        <dbReference type="EMBL" id="ERK51923.1"/>
    </source>
</evidence>